<evidence type="ECO:0000313" key="3">
    <source>
        <dbReference type="EMBL" id="RHW29277.1"/>
    </source>
</evidence>
<organism evidence="3 4">
    <name type="scientific">Oceanobacillus profundus</name>
    <dbReference type="NCBI Taxonomy" id="372463"/>
    <lineage>
        <taxon>Bacteria</taxon>
        <taxon>Bacillati</taxon>
        <taxon>Bacillota</taxon>
        <taxon>Bacilli</taxon>
        <taxon>Bacillales</taxon>
        <taxon>Bacillaceae</taxon>
        <taxon>Oceanobacillus</taxon>
    </lineage>
</organism>
<dbReference type="InterPro" id="IPR007349">
    <property type="entry name" value="DUF418"/>
</dbReference>
<feature type="transmembrane region" description="Helical" evidence="1">
    <location>
        <begin position="80"/>
        <end position="99"/>
    </location>
</feature>
<accession>A0A417Y9T3</accession>
<gene>
    <name evidence="3" type="ORF">D1B32_22895</name>
</gene>
<feature type="domain" description="DUF418" evidence="2">
    <location>
        <begin position="158"/>
        <end position="310"/>
    </location>
</feature>
<dbReference type="PANTHER" id="PTHR30590">
    <property type="entry name" value="INNER MEMBRANE PROTEIN"/>
    <property type="match status" value="1"/>
</dbReference>
<keyword evidence="1" id="KW-0472">Membrane</keyword>
<name>A0A417Y9T3_9BACI</name>
<dbReference type="InterPro" id="IPR052529">
    <property type="entry name" value="Bact_Transport_Assoc"/>
</dbReference>
<proteinExistence type="predicted"/>
<reference evidence="3 4" key="1">
    <citation type="journal article" date="2007" name="Int. J. Syst. Evol. Microbiol.">
        <title>Oceanobacillus profundus sp. nov., isolated from a deep-sea sediment core.</title>
        <authorList>
            <person name="Kim Y.G."/>
            <person name="Choi D.H."/>
            <person name="Hyun S."/>
            <person name="Cho B.C."/>
        </authorList>
    </citation>
    <scope>NUCLEOTIDE SEQUENCE [LARGE SCALE GENOMIC DNA]</scope>
    <source>
        <strain evidence="3 4">DSM 18246</strain>
    </source>
</reference>
<dbReference type="EMBL" id="QWEH01000031">
    <property type="protein sequence ID" value="RHW29277.1"/>
    <property type="molecule type" value="Genomic_DNA"/>
</dbReference>
<protein>
    <submittedName>
        <fullName evidence="3">DUF418 domain-containing protein</fullName>
    </submittedName>
</protein>
<keyword evidence="1" id="KW-1133">Transmembrane helix</keyword>
<feature type="transmembrane region" description="Helical" evidence="1">
    <location>
        <begin position="12"/>
        <end position="31"/>
    </location>
</feature>
<feature type="transmembrane region" description="Helical" evidence="1">
    <location>
        <begin position="275"/>
        <end position="294"/>
    </location>
</feature>
<feature type="transmembrane region" description="Helical" evidence="1">
    <location>
        <begin position="105"/>
        <end position="121"/>
    </location>
</feature>
<dbReference type="Pfam" id="PF04235">
    <property type="entry name" value="DUF418"/>
    <property type="match status" value="1"/>
</dbReference>
<feature type="transmembrane region" description="Helical" evidence="1">
    <location>
        <begin position="128"/>
        <end position="152"/>
    </location>
</feature>
<feature type="transmembrane region" description="Helical" evidence="1">
    <location>
        <begin position="201"/>
        <end position="224"/>
    </location>
</feature>
<dbReference type="PANTHER" id="PTHR30590:SF3">
    <property type="entry name" value="HYPOTHETICAL MEMBRANE SPANNING PROTEIN"/>
    <property type="match status" value="1"/>
</dbReference>
<comment type="caution">
    <text evidence="3">The sequence shown here is derived from an EMBL/GenBank/DDBJ whole genome shotgun (WGS) entry which is preliminary data.</text>
</comment>
<feature type="transmembrane region" description="Helical" evidence="1">
    <location>
        <begin position="51"/>
        <end position="68"/>
    </location>
</feature>
<evidence type="ECO:0000259" key="2">
    <source>
        <dbReference type="Pfam" id="PF04235"/>
    </source>
</evidence>
<keyword evidence="4" id="KW-1185">Reference proteome</keyword>
<keyword evidence="1" id="KW-0812">Transmembrane</keyword>
<feature type="transmembrane region" description="Helical" evidence="1">
    <location>
        <begin position="172"/>
        <end position="194"/>
    </location>
</feature>
<evidence type="ECO:0000256" key="1">
    <source>
        <dbReference type="SAM" id="Phobius"/>
    </source>
</evidence>
<sequence length="328" mass="37687">MMKQRIDTLDFLRGFALLGIIFANITLIILPSSVQSDYFWSQILNYAVHERFFIIFSFLFGIGFYIFMTRAVNRGDKSTALFIKRLIVLSIFGLIHQFFQLGEALLPYAIFGFILIPFYRIKPKINFIITVILLILAVLLGGSYFMILPMFLLGLCMGQWGVFENITAHQKAFRIVQISSLCLLPAVLFIQYLLMEENGQIDLAGAISAPVVSAFYVTTLTLLLRHDMIQKLLTPLKYIGRMALTNYLVQTALILTASSLFDLKGHVHQTTLMNIAFIILIIQMIYSTIWFQYFKIGPMEFIWKIATYGKLPERYKTNANHSKLLQER</sequence>
<dbReference type="AlphaFoldDB" id="A0A417Y9T3"/>
<dbReference type="Proteomes" id="UP000285456">
    <property type="component" value="Unassembled WGS sequence"/>
</dbReference>
<evidence type="ECO:0000313" key="4">
    <source>
        <dbReference type="Proteomes" id="UP000285456"/>
    </source>
</evidence>
<dbReference type="OrthoDB" id="9807744at2"/>
<feature type="transmembrane region" description="Helical" evidence="1">
    <location>
        <begin position="244"/>
        <end position="263"/>
    </location>
</feature>